<proteinExistence type="predicted"/>
<gene>
    <name evidence="1" type="ORF">DPX16_0941</name>
</gene>
<organism evidence="1 2">
    <name type="scientific">Anabarilius grahami</name>
    <name type="common">Kanglang fish</name>
    <name type="synonym">Barilius grahami</name>
    <dbReference type="NCBI Taxonomy" id="495550"/>
    <lineage>
        <taxon>Eukaryota</taxon>
        <taxon>Metazoa</taxon>
        <taxon>Chordata</taxon>
        <taxon>Craniata</taxon>
        <taxon>Vertebrata</taxon>
        <taxon>Euteleostomi</taxon>
        <taxon>Actinopterygii</taxon>
        <taxon>Neopterygii</taxon>
        <taxon>Teleostei</taxon>
        <taxon>Ostariophysi</taxon>
        <taxon>Cypriniformes</taxon>
        <taxon>Xenocyprididae</taxon>
        <taxon>Xenocypridinae</taxon>
        <taxon>Xenocypridinae incertae sedis</taxon>
        <taxon>Anabarilius</taxon>
    </lineage>
</organism>
<sequence length="151" mass="17250">MPGEILRRDELLSLREHEWRAFFSEIDKVPRALPISSSRSLRGKNSGAGELSAWIRVSSRRLKPHVPHSFHIENHRMSFSPVQTSVPLPSLLTSELGWTLISSAYSPEPLRSSVFIGLPEEPICSRLDECKNLKQDEESDDKQVQEYVLRN</sequence>
<comment type="caution">
    <text evidence="1">The sequence shown here is derived from an EMBL/GenBank/DDBJ whole genome shotgun (WGS) entry which is preliminary data.</text>
</comment>
<keyword evidence="2" id="KW-1185">Reference proteome</keyword>
<name>A0A3N0XKU5_ANAGA</name>
<dbReference type="Proteomes" id="UP000281406">
    <property type="component" value="Unassembled WGS sequence"/>
</dbReference>
<evidence type="ECO:0000313" key="2">
    <source>
        <dbReference type="Proteomes" id="UP000281406"/>
    </source>
</evidence>
<dbReference type="AlphaFoldDB" id="A0A3N0XKU5"/>
<evidence type="ECO:0000313" key="1">
    <source>
        <dbReference type="EMBL" id="ROI60072.1"/>
    </source>
</evidence>
<accession>A0A3N0XKU5</accession>
<protein>
    <submittedName>
        <fullName evidence="1">Uncharacterized protein</fullName>
    </submittedName>
</protein>
<reference evidence="1 2" key="1">
    <citation type="submission" date="2018-10" db="EMBL/GenBank/DDBJ databases">
        <title>Genome assembly for a Yunnan-Guizhou Plateau 3E fish, Anabarilius grahami (Regan), and its evolutionary and genetic applications.</title>
        <authorList>
            <person name="Jiang W."/>
        </authorList>
    </citation>
    <scope>NUCLEOTIDE SEQUENCE [LARGE SCALE GENOMIC DNA]</scope>
    <source>
        <strain evidence="1">AG-KIZ</strain>
        <tissue evidence="1">Muscle</tissue>
    </source>
</reference>
<dbReference type="EMBL" id="RJVU01070304">
    <property type="protein sequence ID" value="ROI60072.1"/>
    <property type="molecule type" value="Genomic_DNA"/>
</dbReference>